<proteinExistence type="predicted"/>
<evidence type="ECO:0000313" key="3">
    <source>
        <dbReference type="EnsemblMetazoa" id="CapteP213561"/>
    </source>
</evidence>
<evidence type="ECO:0008006" key="5">
    <source>
        <dbReference type="Google" id="ProtNLM"/>
    </source>
</evidence>
<dbReference type="EMBL" id="AMQN01000594">
    <property type="status" value="NOT_ANNOTATED_CDS"/>
    <property type="molecule type" value="Genomic_DNA"/>
</dbReference>
<feature type="region of interest" description="Disordered" evidence="1">
    <location>
        <begin position="157"/>
        <end position="206"/>
    </location>
</feature>
<dbReference type="EMBL" id="KB293180">
    <property type="protein sequence ID" value="ELU16349.1"/>
    <property type="molecule type" value="Genomic_DNA"/>
</dbReference>
<feature type="compositionally biased region" description="Basic and acidic residues" evidence="1">
    <location>
        <begin position="183"/>
        <end position="197"/>
    </location>
</feature>
<evidence type="ECO:0000256" key="1">
    <source>
        <dbReference type="SAM" id="MobiDB-lite"/>
    </source>
</evidence>
<feature type="region of interest" description="Disordered" evidence="1">
    <location>
        <begin position="329"/>
        <end position="361"/>
    </location>
</feature>
<reference evidence="4" key="1">
    <citation type="submission" date="2012-12" db="EMBL/GenBank/DDBJ databases">
        <authorList>
            <person name="Hellsten U."/>
            <person name="Grimwood J."/>
            <person name="Chapman J.A."/>
            <person name="Shapiro H."/>
            <person name="Aerts A."/>
            <person name="Otillar R.P."/>
            <person name="Terry A.Y."/>
            <person name="Boore J.L."/>
            <person name="Simakov O."/>
            <person name="Marletaz F."/>
            <person name="Cho S.-J."/>
            <person name="Edsinger-Gonzales E."/>
            <person name="Havlak P."/>
            <person name="Kuo D.-H."/>
            <person name="Larsson T."/>
            <person name="Lv J."/>
            <person name="Arendt D."/>
            <person name="Savage R."/>
            <person name="Osoegawa K."/>
            <person name="de Jong P."/>
            <person name="Lindberg D.R."/>
            <person name="Seaver E.C."/>
            <person name="Weisblat D.A."/>
            <person name="Putnam N.H."/>
            <person name="Grigoriev I.V."/>
            <person name="Rokhsar D.S."/>
        </authorList>
    </citation>
    <scope>NUCLEOTIDE SEQUENCE</scope>
    <source>
        <strain evidence="4">I ESC-2004</strain>
    </source>
</reference>
<dbReference type="EnsemblMetazoa" id="CapteT213561">
    <property type="protein sequence ID" value="CapteP213561"/>
    <property type="gene ID" value="CapteG213561"/>
</dbReference>
<keyword evidence="4" id="KW-1185">Reference proteome</keyword>
<sequence length="361" mass="40194">MADYIVRFHPKDIPGAVLPNSDVDSNTKSELKAFCYWPKASEVEKGIRTQADPGVDWSLLSIREFQGARTSDLKRARRLCTKAEQLSSFESEQENGKRQCTAPAYLNDYETDADEEEAEAEAEADLRYLLYNPLALDLYPKSSRWISRCPQHNQLKKGRDFATRRNGRPAPATTNCEEIEESSFIKEHQKSDSRPEGSGHGYLAGGGNAETAEVVEDFLPQPAATLPAMRDLEATLKLDIKLRRQLIAYLAFLGGTTAADAMRRMMKKLASAAVWSQFSLFGKKKKLSLAGEAEKITSILIKAYQSRNRSAQEAIETTLVECLKAAPRWPGGPRSAKGRASMEEDASFHRPALVLSEDEDE</sequence>
<dbReference type="HOGENOM" id="CLU_767782_0_0_1"/>
<evidence type="ECO:0000313" key="4">
    <source>
        <dbReference type="Proteomes" id="UP000014760"/>
    </source>
</evidence>
<name>R7VCJ6_CAPTE</name>
<dbReference type="OrthoDB" id="5989442at2759"/>
<gene>
    <name evidence="2" type="ORF">CAPTEDRAFT_213561</name>
</gene>
<reference evidence="2 4" key="2">
    <citation type="journal article" date="2013" name="Nature">
        <title>Insights into bilaterian evolution from three spiralian genomes.</title>
        <authorList>
            <person name="Simakov O."/>
            <person name="Marletaz F."/>
            <person name="Cho S.J."/>
            <person name="Edsinger-Gonzales E."/>
            <person name="Havlak P."/>
            <person name="Hellsten U."/>
            <person name="Kuo D.H."/>
            <person name="Larsson T."/>
            <person name="Lv J."/>
            <person name="Arendt D."/>
            <person name="Savage R."/>
            <person name="Osoegawa K."/>
            <person name="de Jong P."/>
            <person name="Grimwood J."/>
            <person name="Chapman J.A."/>
            <person name="Shapiro H."/>
            <person name="Aerts A."/>
            <person name="Otillar R.P."/>
            <person name="Terry A.Y."/>
            <person name="Boore J.L."/>
            <person name="Grigoriev I.V."/>
            <person name="Lindberg D.R."/>
            <person name="Seaver E.C."/>
            <person name="Weisblat D.A."/>
            <person name="Putnam N.H."/>
            <person name="Rokhsar D.S."/>
        </authorList>
    </citation>
    <scope>NUCLEOTIDE SEQUENCE</scope>
    <source>
        <strain evidence="2 4">I ESC-2004</strain>
    </source>
</reference>
<dbReference type="Proteomes" id="UP000014760">
    <property type="component" value="Unassembled WGS sequence"/>
</dbReference>
<organism evidence="2">
    <name type="scientific">Capitella teleta</name>
    <name type="common">Polychaete worm</name>
    <dbReference type="NCBI Taxonomy" id="283909"/>
    <lineage>
        <taxon>Eukaryota</taxon>
        <taxon>Metazoa</taxon>
        <taxon>Spiralia</taxon>
        <taxon>Lophotrochozoa</taxon>
        <taxon>Annelida</taxon>
        <taxon>Polychaeta</taxon>
        <taxon>Sedentaria</taxon>
        <taxon>Scolecida</taxon>
        <taxon>Capitellidae</taxon>
        <taxon>Capitella</taxon>
    </lineage>
</organism>
<protein>
    <recommendedName>
        <fullName evidence="5">DUF4806 domain-containing protein</fullName>
    </recommendedName>
</protein>
<evidence type="ECO:0000313" key="2">
    <source>
        <dbReference type="EMBL" id="ELU16349.1"/>
    </source>
</evidence>
<reference evidence="3" key="3">
    <citation type="submission" date="2015-06" db="UniProtKB">
        <authorList>
            <consortium name="EnsemblMetazoa"/>
        </authorList>
    </citation>
    <scope>IDENTIFICATION</scope>
</reference>
<accession>R7VCJ6</accession>
<dbReference type="AlphaFoldDB" id="R7VCJ6"/>